<evidence type="ECO:0000256" key="16">
    <source>
        <dbReference type="ARBA" id="ARBA00048679"/>
    </source>
</evidence>
<comment type="similarity">
    <text evidence="2">Belongs to the protein kinase superfamily. CAMK Ser/Thr protein kinase family. SNF1 subfamily.</text>
</comment>
<evidence type="ECO:0000256" key="11">
    <source>
        <dbReference type="ARBA" id="ARBA00022989"/>
    </source>
</evidence>
<dbReference type="PANTHER" id="PTHR24346">
    <property type="entry name" value="MAP/MICROTUBULE AFFINITY-REGULATING KINASE"/>
    <property type="match status" value="1"/>
</dbReference>
<dbReference type="PROSITE" id="PS50262">
    <property type="entry name" value="G_PROTEIN_RECEP_F1_2"/>
    <property type="match status" value="1"/>
</dbReference>
<dbReference type="AlphaFoldDB" id="A0AAF5DS08"/>
<evidence type="ECO:0000256" key="14">
    <source>
        <dbReference type="ARBA" id="ARBA00023306"/>
    </source>
</evidence>
<feature type="domain" description="KA1" evidence="21">
    <location>
        <begin position="665"/>
        <end position="714"/>
    </location>
</feature>
<dbReference type="InterPro" id="IPR000276">
    <property type="entry name" value="GPCR_Rhodpsn"/>
</dbReference>
<protein>
    <recommendedName>
        <fullName evidence="3">non-specific serine/threonine protein kinase</fullName>
        <ecNumber evidence="3">2.7.11.1</ecNumber>
    </recommendedName>
</protein>
<feature type="compositionally biased region" description="Polar residues" evidence="18">
    <location>
        <begin position="568"/>
        <end position="582"/>
    </location>
</feature>
<dbReference type="GO" id="GO:0005886">
    <property type="term" value="C:plasma membrane"/>
    <property type="evidence" value="ECO:0007669"/>
    <property type="project" value="UniProtKB-SubCell"/>
</dbReference>
<dbReference type="PROSITE" id="PS50011">
    <property type="entry name" value="PROTEIN_KINASE_DOM"/>
    <property type="match status" value="1"/>
</dbReference>
<dbReference type="SUPFAM" id="SSF81321">
    <property type="entry name" value="Family A G protein-coupled receptor-like"/>
    <property type="match status" value="1"/>
</dbReference>
<dbReference type="GO" id="GO:0035556">
    <property type="term" value="P:intracellular signal transduction"/>
    <property type="evidence" value="ECO:0007669"/>
    <property type="project" value="TreeGrafter"/>
</dbReference>
<feature type="transmembrane region" description="Helical" evidence="19">
    <location>
        <begin position="934"/>
        <end position="959"/>
    </location>
</feature>
<feature type="transmembrane region" description="Helical" evidence="19">
    <location>
        <begin position="1022"/>
        <end position="1045"/>
    </location>
</feature>
<dbReference type="SMART" id="SM00220">
    <property type="entry name" value="S_TKc"/>
    <property type="match status" value="1"/>
</dbReference>
<evidence type="ECO:0000259" key="22">
    <source>
        <dbReference type="PROSITE" id="PS50262"/>
    </source>
</evidence>
<dbReference type="PANTHER" id="PTHR24346:SF30">
    <property type="entry name" value="MATERNAL EMBRYONIC LEUCINE ZIPPER KINASE"/>
    <property type="match status" value="1"/>
</dbReference>
<comment type="catalytic activity">
    <reaction evidence="16">
        <text>L-seryl-[protein] + ATP = O-phospho-L-seryl-[protein] + ADP + H(+)</text>
        <dbReference type="Rhea" id="RHEA:17989"/>
        <dbReference type="Rhea" id="RHEA-COMP:9863"/>
        <dbReference type="Rhea" id="RHEA-COMP:11604"/>
        <dbReference type="ChEBI" id="CHEBI:15378"/>
        <dbReference type="ChEBI" id="CHEBI:29999"/>
        <dbReference type="ChEBI" id="CHEBI:30616"/>
        <dbReference type="ChEBI" id="CHEBI:83421"/>
        <dbReference type="ChEBI" id="CHEBI:456216"/>
        <dbReference type="EC" id="2.7.11.1"/>
    </reaction>
</comment>
<keyword evidence="7 19" id="KW-0812">Transmembrane</keyword>
<evidence type="ECO:0000256" key="2">
    <source>
        <dbReference type="ARBA" id="ARBA00006234"/>
    </source>
</evidence>
<evidence type="ECO:0000313" key="23">
    <source>
        <dbReference type="Proteomes" id="UP000035681"/>
    </source>
</evidence>
<dbReference type="InterPro" id="IPR017441">
    <property type="entry name" value="Protein_kinase_ATP_BS"/>
</dbReference>
<dbReference type="EC" id="2.7.11.1" evidence="3"/>
<evidence type="ECO:0000256" key="15">
    <source>
        <dbReference type="ARBA" id="ARBA00047899"/>
    </source>
</evidence>
<dbReference type="PRINTS" id="PR00237">
    <property type="entry name" value="GPCRRHODOPSN"/>
</dbReference>
<dbReference type="InterPro" id="IPR017452">
    <property type="entry name" value="GPCR_Rhodpsn_7TM"/>
</dbReference>
<dbReference type="PROSITE" id="PS50032">
    <property type="entry name" value="KA1"/>
    <property type="match status" value="1"/>
</dbReference>
<dbReference type="InterPro" id="IPR000719">
    <property type="entry name" value="Prot_kinase_dom"/>
</dbReference>
<keyword evidence="8 17" id="KW-0547">Nucleotide-binding</keyword>
<feature type="transmembrane region" description="Helical" evidence="19">
    <location>
        <begin position="806"/>
        <end position="828"/>
    </location>
</feature>
<dbReference type="PROSITE" id="PS00108">
    <property type="entry name" value="PROTEIN_KINASE_ST"/>
    <property type="match status" value="1"/>
</dbReference>
<dbReference type="Pfam" id="PF00001">
    <property type="entry name" value="7tm_1"/>
    <property type="match status" value="1"/>
</dbReference>
<evidence type="ECO:0000256" key="9">
    <source>
        <dbReference type="ARBA" id="ARBA00022777"/>
    </source>
</evidence>
<organism evidence="23 24">
    <name type="scientific">Strongyloides stercoralis</name>
    <name type="common">Threadworm</name>
    <dbReference type="NCBI Taxonomy" id="6248"/>
    <lineage>
        <taxon>Eukaryota</taxon>
        <taxon>Metazoa</taxon>
        <taxon>Ecdysozoa</taxon>
        <taxon>Nematoda</taxon>
        <taxon>Chromadorea</taxon>
        <taxon>Rhabditida</taxon>
        <taxon>Tylenchina</taxon>
        <taxon>Panagrolaimomorpha</taxon>
        <taxon>Strongyloidoidea</taxon>
        <taxon>Strongyloididae</taxon>
        <taxon>Strongyloides</taxon>
    </lineage>
</organism>
<feature type="transmembrane region" description="Helical" evidence="19">
    <location>
        <begin position="878"/>
        <end position="896"/>
    </location>
</feature>
<comment type="subcellular location">
    <subcellularLocation>
        <location evidence="1">Cell membrane</location>
        <topology evidence="1">Peripheral membrane protein</topology>
    </subcellularLocation>
</comment>
<dbReference type="Pfam" id="PF21594">
    <property type="entry name" value="UBA_MELK"/>
    <property type="match status" value="1"/>
</dbReference>
<dbReference type="Pfam" id="PF02149">
    <property type="entry name" value="KA1"/>
    <property type="match status" value="1"/>
</dbReference>
<feature type="transmembrane region" description="Helical" evidence="19">
    <location>
        <begin position="769"/>
        <end position="794"/>
    </location>
</feature>
<evidence type="ECO:0000256" key="13">
    <source>
        <dbReference type="ARBA" id="ARBA00023136"/>
    </source>
</evidence>
<dbReference type="FunFam" id="1.10.510.10:FF:000271">
    <property type="entry name" value="Non-specific serine/threonine protein kinase"/>
    <property type="match status" value="1"/>
</dbReference>
<keyword evidence="5" id="KW-0723">Serine/threonine-protein kinase</keyword>
<dbReference type="GO" id="GO:0005524">
    <property type="term" value="F:ATP binding"/>
    <property type="evidence" value="ECO:0007669"/>
    <property type="project" value="UniProtKB-UniRule"/>
</dbReference>
<evidence type="ECO:0000256" key="3">
    <source>
        <dbReference type="ARBA" id="ARBA00012513"/>
    </source>
</evidence>
<dbReference type="Gene3D" id="1.10.510.10">
    <property type="entry name" value="Transferase(Phosphotransferase) domain 1"/>
    <property type="match status" value="1"/>
</dbReference>
<dbReference type="SUPFAM" id="SSF103243">
    <property type="entry name" value="KA1-like"/>
    <property type="match status" value="1"/>
</dbReference>
<name>A0AAF5DS08_STRER</name>
<evidence type="ECO:0000313" key="24">
    <source>
        <dbReference type="WBParaSite" id="TCONS_00017025.p1"/>
    </source>
</evidence>
<feature type="transmembrane region" description="Helical" evidence="19">
    <location>
        <begin position="987"/>
        <end position="1010"/>
    </location>
</feature>
<keyword evidence="14" id="KW-0131">Cell cycle</keyword>
<dbReference type="GO" id="GO:0008289">
    <property type="term" value="F:lipid binding"/>
    <property type="evidence" value="ECO:0007669"/>
    <property type="project" value="UniProtKB-KW"/>
</dbReference>
<reference evidence="24" key="1">
    <citation type="submission" date="2024-02" db="UniProtKB">
        <authorList>
            <consortium name="WormBaseParasite"/>
        </authorList>
    </citation>
    <scope>IDENTIFICATION</scope>
</reference>
<dbReference type="Proteomes" id="UP000035681">
    <property type="component" value="Unplaced"/>
</dbReference>
<keyword evidence="23" id="KW-1185">Reference proteome</keyword>
<dbReference type="Gene3D" id="1.20.1070.10">
    <property type="entry name" value="Rhodopsin 7-helix transmembrane proteins"/>
    <property type="match status" value="2"/>
</dbReference>
<evidence type="ECO:0000256" key="8">
    <source>
        <dbReference type="ARBA" id="ARBA00022741"/>
    </source>
</evidence>
<keyword evidence="12" id="KW-0446">Lipid-binding</keyword>
<dbReference type="CDD" id="cd12198">
    <property type="entry name" value="MELK_C"/>
    <property type="match status" value="1"/>
</dbReference>
<dbReference type="WBParaSite" id="TCONS_00017025.p1">
    <property type="protein sequence ID" value="TCONS_00017025.p1"/>
    <property type="gene ID" value="XLOC_011112"/>
</dbReference>
<dbReference type="InterPro" id="IPR048637">
    <property type="entry name" value="MELK_UBA"/>
</dbReference>
<proteinExistence type="inferred from homology"/>
<evidence type="ECO:0000259" key="21">
    <source>
        <dbReference type="PROSITE" id="PS50032"/>
    </source>
</evidence>
<dbReference type="GO" id="GO:0004930">
    <property type="term" value="F:G protein-coupled receptor activity"/>
    <property type="evidence" value="ECO:0007669"/>
    <property type="project" value="InterPro"/>
</dbReference>
<dbReference type="PROSITE" id="PS00107">
    <property type="entry name" value="PROTEIN_KINASE_ATP"/>
    <property type="match status" value="1"/>
</dbReference>
<dbReference type="InterPro" id="IPR011009">
    <property type="entry name" value="Kinase-like_dom_sf"/>
</dbReference>
<dbReference type="Gene3D" id="3.30.310.80">
    <property type="entry name" value="Kinase associated domain 1, KA1"/>
    <property type="match status" value="1"/>
</dbReference>
<evidence type="ECO:0000256" key="4">
    <source>
        <dbReference type="ARBA" id="ARBA00022475"/>
    </source>
</evidence>
<dbReference type="InterPro" id="IPR001772">
    <property type="entry name" value="KA1_dom"/>
</dbReference>
<dbReference type="InterPro" id="IPR008271">
    <property type="entry name" value="Ser/Thr_kinase_AS"/>
</dbReference>
<keyword evidence="9" id="KW-0418">Kinase</keyword>
<evidence type="ECO:0000256" key="1">
    <source>
        <dbReference type="ARBA" id="ARBA00004202"/>
    </source>
</evidence>
<feature type="region of interest" description="Disordered" evidence="18">
    <location>
        <begin position="564"/>
        <end position="584"/>
    </location>
</feature>
<evidence type="ECO:0000259" key="20">
    <source>
        <dbReference type="PROSITE" id="PS50011"/>
    </source>
</evidence>
<comment type="catalytic activity">
    <reaction evidence="15">
        <text>L-threonyl-[protein] + ATP = O-phospho-L-threonyl-[protein] + ADP + H(+)</text>
        <dbReference type="Rhea" id="RHEA:46608"/>
        <dbReference type="Rhea" id="RHEA-COMP:11060"/>
        <dbReference type="Rhea" id="RHEA-COMP:11605"/>
        <dbReference type="ChEBI" id="CHEBI:15378"/>
        <dbReference type="ChEBI" id="CHEBI:30013"/>
        <dbReference type="ChEBI" id="CHEBI:30616"/>
        <dbReference type="ChEBI" id="CHEBI:61977"/>
        <dbReference type="ChEBI" id="CHEBI:456216"/>
        <dbReference type="EC" id="2.7.11.1"/>
    </reaction>
</comment>
<dbReference type="SUPFAM" id="SSF56112">
    <property type="entry name" value="Protein kinase-like (PK-like)"/>
    <property type="match status" value="1"/>
</dbReference>
<keyword evidence="10 17" id="KW-0067">ATP-binding</keyword>
<evidence type="ECO:0000256" key="10">
    <source>
        <dbReference type="ARBA" id="ARBA00022840"/>
    </source>
</evidence>
<sequence>SRYFKQNIILYKFYLLLITYFTKLITYSKYKKVNDKIYYIMEPRKTIDITTALDNSYLLGERLGNGGFGDVYLATHMLTGGKVAIKIIDKRKHIKEFKFVRKEEEALKNLVHQNISRLYEVIENDYYLYFIIEFCNGGEMFDYIIKKQRLEENEARHFFRQLIQAMSYVHEQGYCHRDLKPENILLTNDLKLKVIDFGLCAKPDDLKKNLLTEYCGSPAYAAPELFEEKPYLGHQIDIWSMGIILYALLCGCLPFEDEKIENLRVKVTKGVIKFPPYLSMESRNVLTGLLTINPKRRISMEELIVHPWVTKNYTMSLKCSSIYKPDFVDNDIIIEMAFFHCVSPQRMISLIKDNQFDYLKSTYLILLNKKENKENITLPMSQRKSRPYGQYISTNNHQKNIIASPTIHASIDNCLNFSGISDDEDEIKKMEIISRGIAKMDIYSIERNTRKSNKNTAYVRAKKLLGENYMYVGSPNFSIGHSPPLPIKHHHCLTTDDTPKRRIKEKYDKENTRPSTVRRRQNNQQCVDLKTITPQQILATPKRASIIVPLIQPSTPIEEIKDHEKLSPQGTLDSRSRITSKTPRLKQRVFASLERKADKMINLLTPKRQKINKPTTLTQTKRMVNVSITSSEDPVRVRNELKTVFGKLEMIYNENGWKISGQKYNVLGKLVMSVELEVVLIENMPYVGVKRKRLTGDSFLYKKLCEQILNLAETSDTRSNLFDFNSITNISSQTSIYQNFDKSFEDECSDLITECTCHTLYSFYEYPEIILLGVVAFPLIIFGIINNILSILIFTNELMKTSSINWYLTIISLSDTIILISAFFVLTLPRLGEFIELWGALFFGSLHVWNDDNGTNNKCMDDNWCIITSLCRPKKVRTFIGSILIFSIVFNSSRFFEVNVVNDCYRTNIDYSIPVIMPTLLRVNEAYRTIFFGWAYTIVMFIIPFIVLIFVNTTVVSVIRKSNRLHHTQGSDSMTFKKSESKERQTTIMLVAIVIVFLACNVLAFVVNIMENLNLMGSLYNTLVWFNNLLVLVNASCNFLIYLIFSDKYRALLLYFISGKCLIQERTLVLAEVV</sequence>
<dbReference type="InterPro" id="IPR028375">
    <property type="entry name" value="KA1/Ssp2_C"/>
</dbReference>
<feature type="domain" description="Protein kinase" evidence="20">
    <location>
        <begin position="57"/>
        <end position="309"/>
    </location>
</feature>
<evidence type="ECO:0000256" key="17">
    <source>
        <dbReference type="PROSITE-ProRule" id="PRU10141"/>
    </source>
</evidence>
<dbReference type="GO" id="GO:0004674">
    <property type="term" value="F:protein serine/threonine kinase activity"/>
    <property type="evidence" value="ECO:0007669"/>
    <property type="project" value="UniProtKB-KW"/>
</dbReference>
<dbReference type="Pfam" id="PF00069">
    <property type="entry name" value="Pkinase"/>
    <property type="match status" value="1"/>
</dbReference>
<evidence type="ECO:0000256" key="5">
    <source>
        <dbReference type="ARBA" id="ARBA00022527"/>
    </source>
</evidence>
<dbReference type="CDD" id="cd14978">
    <property type="entry name" value="7tmA_FMRFamide_R-like"/>
    <property type="match status" value="1"/>
</dbReference>
<feature type="transmembrane region" description="Helical" evidence="19">
    <location>
        <begin position="834"/>
        <end position="850"/>
    </location>
</feature>
<keyword evidence="6" id="KW-0808">Transferase</keyword>
<feature type="binding site" evidence="17">
    <location>
        <position position="86"/>
    </location>
    <ligand>
        <name>ATP</name>
        <dbReference type="ChEBI" id="CHEBI:30616"/>
    </ligand>
</feature>
<accession>A0AAF5DS08</accession>
<dbReference type="GO" id="GO:0005737">
    <property type="term" value="C:cytoplasm"/>
    <property type="evidence" value="ECO:0007669"/>
    <property type="project" value="TreeGrafter"/>
</dbReference>
<keyword evidence="4" id="KW-1003">Cell membrane</keyword>
<keyword evidence="11 19" id="KW-1133">Transmembrane helix</keyword>
<feature type="domain" description="G-protein coupled receptors family 1 profile" evidence="22">
    <location>
        <begin position="904"/>
        <end position="1042"/>
    </location>
</feature>
<evidence type="ECO:0000256" key="12">
    <source>
        <dbReference type="ARBA" id="ARBA00023121"/>
    </source>
</evidence>
<evidence type="ECO:0000256" key="18">
    <source>
        <dbReference type="SAM" id="MobiDB-lite"/>
    </source>
</evidence>
<evidence type="ECO:0000256" key="6">
    <source>
        <dbReference type="ARBA" id="ARBA00022679"/>
    </source>
</evidence>
<keyword evidence="13 19" id="KW-0472">Membrane</keyword>
<evidence type="ECO:0000256" key="19">
    <source>
        <dbReference type="SAM" id="Phobius"/>
    </source>
</evidence>
<evidence type="ECO:0000256" key="7">
    <source>
        <dbReference type="ARBA" id="ARBA00022692"/>
    </source>
</evidence>